<dbReference type="GO" id="GO:0005829">
    <property type="term" value="C:cytosol"/>
    <property type="evidence" value="ECO:0007669"/>
    <property type="project" value="TreeGrafter"/>
</dbReference>
<evidence type="ECO:0000256" key="3">
    <source>
        <dbReference type="ARBA" id="ARBA00023002"/>
    </source>
</evidence>
<evidence type="ECO:0000313" key="6">
    <source>
        <dbReference type="Proteomes" id="UP000182034"/>
    </source>
</evidence>
<dbReference type="OrthoDB" id="9772736at2"/>
<dbReference type="GO" id="GO:0010181">
    <property type="term" value="F:FMN binding"/>
    <property type="evidence" value="ECO:0007669"/>
    <property type="project" value="InterPro"/>
</dbReference>
<dbReference type="RefSeq" id="WP_072408555.1">
    <property type="nucleotide sequence ID" value="NZ_FPKW01000004.1"/>
</dbReference>
<evidence type="ECO:0000259" key="4">
    <source>
        <dbReference type="Pfam" id="PF00724"/>
    </source>
</evidence>
<evidence type="ECO:0000256" key="2">
    <source>
        <dbReference type="ARBA" id="ARBA00005979"/>
    </source>
</evidence>
<keyword evidence="3" id="KW-0560">Oxidoreductase</keyword>
<dbReference type="InterPro" id="IPR045247">
    <property type="entry name" value="Oye-like"/>
</dbReference>
<dbReference type="FunFam" id="3.20.20.70:FF:000059">
    <property type="entry name" value="N-ethylmaleimide reductase, FMN-linked"/>
    <property type="match status" value="1"/>
</dbReference>
<dbReference type="PANTHER" id="PTHR22893:SF91">
    <property type="entry name" value="NADPH DEHYDROGENASE 2-RELATED"/>
    <property type="match status" value="1"/>
</dbReference>
<comment type="cofactor">
    <cofactor evidence="1">
        <name>FMN</name>
        <dbReference type="ChEBI" id="CHEBI:58210"/>
    </cofactor>
</comment>
<dbReference type="Gene3D" id="3.20.20.70">
    <property type="entry name" value="Aldolase class I"/>
    <property type="match status" value="1"/>
</dbReference>
<name>A0A1K2IKL2_9FLAO</name>
<dbReference type="GO" id="GO:0016628">
    <property type="term" value="F:oxidoreductase activity, acting on the CH-CH group of donors, NAD or NADP as acceptor"/>
    <property type="evidence" value="ECO:0007669"/>
    <property type="project" value="UniProtKB-ARBA"/>
</dbReference>
<dbReference type="STRING" id="1612149.SAMN05216324_10471"/>
<dbReference type="AlphaFoldDB" id="A0A1K2IKL2"/>
<dbReference type="Proteomes" id="UP000182034">
    <property type="component" value="Unassembled WGS sequence"/>
</dbReference>
<evidence type="ECO:0000313" key="5">
    <source>
        <dbReference type="EMBL" id="SFZ92977.1"/>
    </source>
</evidence>
<reference evidence="6" key="1">
    <citation type="submission" date="2016-10" db="EMBL/GenBank/DDBJ databases">
        <authorList>
            <person name="Varghese N."/>
            <person name="Submissions S."/>
        </authorList>
    </citation>
    <scope>NUCLEOTIDE SEQUENCE [LARGE SCALE GENOMIC DNA]</scope>
    <source>
        <strain evidence="6">SUR2</strain>
    </source>
</reference>
<accession>A0A1K2IKL2</accession>
<dbReference type="EMBL" id="FPKW01000004">
    <property type="protein sequence ID" value="SFZ92977.1"/>
    <property type="molecule type" value="Genomic_DNA"/>
</dbReference>
<organism evidence="5 6">
    <name type="scientific">Chryseobacterium limigenitum</name>
    <dbReference type="NCBI Taxonomy" id="1612149"/>
    <lineage>
        <taxon>Bacteria</taxon>
        <taxon>Pseudomonadati</taxon>
        <taxon>Bacteroidota</taxon>
        <taxon>Flavobacteriia</taxon>
        <taxon>Flavobacteriales</taxon>
        <taxon>Weeksellaceae</taxon>
        <taxon>Chryseobacterium group</taxon>
        <taxon>Chryseobacterium</taxon>
    </lineage>
</organism>
<dbReference type="SUPFAM" id="SSF51395">
    <property type="entry name" value="FMN-linked oxidoreductases"/>
    <property type="match status" value="1"/>
</dbReference>
<dbReference type="PANTHER" id="PTHR22893">
    <property type="entry name" value="NADH OXIDOREDUCTASE-RELATED"/>
    <property type="match status" value="1"/>
</dbReference>
<dbReference type="InterPro" id="IPR001155">
    <property type="entry name" value="OxRdtase_FMN_N"/>
</dbReference>
<dbReference type="InterPro" id="IPR013785">
    <property type="entry name" value="Aldolase_TIM"/>
</dbReference>
<proteinExistence type="inferred from homology"/>
<evidence type="ECO:0000256" key="1">
    <source>
        <dbReference type="ARBA" id="ARBA00001917"/>
    </source>
</evidence>
<protein>
    <submittedName>
        <fullName evidence="5">N-ethylmaleimide reductase</fullName>
    </submittedName>
</protein>
<gene>
    <name evidence="5" type="ORF">SAMN05216324_10471</name>
</gene>
<dbReference type="Pfam" id="PF00724">
    <property type="entry name" value="Oxidored_FMN"/>
    <property type="match status" value="1"/>
</dbReference>
<comment type="similarity">
    <text evidence="2">Belongs to the NADH:flavin oxidoreductase/NADH oxidase family.</text>
</comment>
<feature type="domain" description="NADH:flavin oxidoreductase/NADH oxidase N-terminal" evidence="4">
    <location>
        <begin position="3"/>
        <end position="333"/>
    </location>
</feature>
<dbReference type="CDD" id="cd02933">
    <property type="entry name" value="OYE_like_FMN"/>
    <property type="match status" value="1"/>
</dbReference>
<sequence length="360" mass="39072">MKLLQEVTLGKQTLKNALAMAPMTRSRADEKGVVGDLTVLYYKQRASAGLIIAEGINISEQALGSPYTPGLFTQDQIDAWKKVTKAVHDEGGVIYAQLWHTGRVGHSSVKNGELPVAPSALPIVGQQHFTGQGMADYETPRELTTEEVKHIVKDYRQAAINAVESGFDGVELHAAFGYLPNQFLAESSNQRTDEYGGSTENRNRFVLEVIAELADAIGAEKVGIKLSPTIPYNSILSDDPKTQFSALIEGLNVFPLSYVHLMNGLFPLDKLPHYPTNVMETFGTLSSSTVIANGGYNRETGEDELEKGIAKIIAYGGLFLANPDLPKRFELDAELNKANQATMYGGGAEGYVDYPSLAEA</sequence>
<keyword evidence="6" id="KW-1185">Reference proteome</keyword>